<gene>
    <name evidence="9" type="ORF">OSB1V03_LOCUS23250</name>
</gene>
<dbReference type="GO" id="GO:0016020">
    <property type="term" value="C:membrane"/>
    <property type="evidence" value="ECO:0007669"/>
    <property type="project" value="UniProtKB-SubCell"/>
</dbReference>
<evidence type="ECO:0008006" key="11">
    <source>
        <dbReference type="Google" id="ProtNLM"/>
    </source>
</evidence>
<dbReference type="PANTHER" id="PTHR24223">
    <property type="entry name" value="ATP-BINDING CASSETTE SUB-FAMILY C"/>
    <property type="match status" value="1"/>
</dbReference>
<dbReference type="PANTHER" id="PTHR24223:SF456">
    <property type="entry name" value="MULTIDRUG RESISTANCE-ASSOCIATED PROTEIN LETHAL(2)03659"/>
    <property type="match status" value="1"/>
</dbReference>
<dbReference type="InterPro" id="IPR036640">
    <property type="entry name" value="ABC1_TM_sf"/>
</dbReference>
<evidence type="ECO:0000256" key="1">
    <source>
        <dbReference type="ARBA" id="ARBA00004141"/>
    </source>
</evidence>
<accession>A0A7R9M0D5</accession>
<dbReference type="EMBL" id="OC910890">
    <property type="protein sequence ID" value="CAD7651219.1"/>
    <property type="molecule type" value="Genomic_DNA"/>
</dbReference>
<feature type="transmembrane region" description="Helical" evidence="8">
    <location>
        <begin position="9"/>
        <end position="38"/>
    </location>
</feature>
<evidence type="ECO:0000313" key="10">
    <source>
        <dbReference type="Proteomes" id="UP000759131"/>
    </source>
</evidence>
<feature type="transmembrane region" description="Helical" evidence="8">
    <location>
        <begin position="50"/>
        <end position="68"/>
    </location>
</feature>
<evidence type="ECO:0000256" key="4">
    <source>
        <dbReference type="ARBA" id="ARBA00022741"/>
    </source>
</evidence>
<comment type="subcellular location">
    <subcellularLocation>
        <location evidence="1">Membrane</location>
        <topology evidence="1">Multi-pass membrane protein</topology>
    </subcellularLocation>
</comment>
<keyword evidence="6 8" id="KW-1133">Transmembrane helix</keyword>
<organism evidence="9">
    <name type="scientific">Medioppia subpectinata</name>
    <dbReference type="NCBI Taxonomy" id="1979941"/>
    <lineage>
        <taxon>Eukaryota</taxon>
        <taxon>Metazoa</taxon>
        <taxon>Ecdysozoa</taxon>
        <taxon>Arthropoda</taxon>
        <taxon>Chelicerata</taxon>
        <taxon>Arachnida</taxon>
        <taxon>Acari</taxon>
        <taxon>Acariformes</taxon>
        <taxon>Sarcoptiformes</taxon>
        <taxon>Oribatida</taxon>
        <taxon>Brachypylina</taxon>
        <taxon>Oppioidea</taxon>
        <taxon>Oppiidae</taxon>
        <taxon>Medioppia</taxon>
    </lineage>
</organism>
<dbReference type="Proteomes" id="UP000759131">
    <property type="component" value="Unassembled WGS sequence"/>
</dbReference>
<evidence type="ECO:0000256" key="8">
    <source>
        <dbReference type="SAM" id="Phobius"/>
    </source>
</evidence>
<keyword evidence="10" id="KW-1185">Reference proteome</keyword>
<dbReference type="Gene3D" id="1.20.1560.10">
    <property type="entry name" value="ABC transporter type 1, transmembrane domain"/>
    <property type="match status" value="1"/>
</dbReference>
<comment type="similarity">
    <text evidence="2">Belongs to the ABC transporter superfamily. ABCC family. Conjugate transporter (TC 3.A.1.208) subfamily.</text>
</comment>
<evidence type="ECO:0000256" key="6">
    <source>
        <dbReference type="ARBA" id="ARBA00022989"/>
    </source>
</evidence>
<keyword evidence="5" id="KW-0067">ATP-binding</keyword>
<sequence length="113" mass="12415">HQNDNTSTFFLFICTSRALSVLVDTICILYLIAIIVYIMTNSDGIPGGNAGLLLTSALSLTSVFQMGVKLSADTELYMTAVERVLEYTAIKPEAELESTPDRKPPKNWPQMGE</sequence>
<keyword evidence="7 8" id="KW-0472">Membrane</keyword>
<dbReference type="SUPFAM" id="SSF90123">
    <property type="entry name" value="ABC transporter transmembrane region"/>
    <property type="match status" value="1"/>
</dbReference>
<keyword evidence="4" id="KW-0547">Nucleotide-binding</keyword>
<evidence type="ECO:0000256" key="2">
    <source>
        <dbReference type="ARBA" id="ARBA00009726"/>
    </source>
</evidence>
<protein>
    <recommendedName>
        <fullName evidence="11">ABC transmembrane type-1 domain-containing protein</fullName>
    </recommendedName>
</protein>
<dbReference type="InterPro" id="IPR050173">
    <property type="entry name" value="ABC_transporter_C-like"/>
</dbReference>
<dbReference type="AlphaFoldDB" id="A0A7R9M0D5"/>
<dbReference type="EMBL" id="CAJPIZ010056315">
    <property type="protein sequence ID" value="CAG2123305.1"/>
    <property type="molecule type" value="Genomic_DNA"/>
</dbReference>
<keyword evidence="3 8" id="KW-0812">Transmembrane</keyword>
<reference evidence="9" key="1">
    <citation type="submission" date="2020-11" db="EMBL/GenBank/DDBJ databases">
        <authorList>
            <person name="Tran Van P."/>
        </authorList>
    </citation>
    <scope>NUCLEOTIDE SEQUENCE</scope>
</reference>
<dbReference type="GO" id="GO:0042626">
    <property type="term" value="F:ATPase-coupled transmembrane transporter activity"/>
    <property type="evidence" value="ECO:0007669"/>
    <property type="project" value="TreeGrafter"/>
</dbReference>
<dbReference type="GO" id="GO:0005524">
    <property type="term" value="F:ATP binding"/>
    <property type="evidence" value="ECO:0007669"/>
    <property type="project" value="UniProtKB-KW"/>
</dbReference>
<evidence type="ECO:0000256" key="3">
    <source>
        <dbReference type="ARBA" id="ARBA00022692"/>
    </source>
</evidence>
<evidence type="ECO:0000313" key="9">
    <source>
        <dbReference type="EMBL" id="CAD7651219.1"/>
    </source>
</evidence>
<feature type="non-terminal residue" evidence="9">
    <location>
        <position position="1"/>
    </location>
</feature>
<proteinExistence type="inferred from homology"/>
<evidence type="ECO:0000256" key="7">
    <source>
        <dbReference type="ARBA" id="ARBA00023136"/>
    </source>
</evidence>
<evidence type="ECO:0000256" key="5">
    <source>
        <dbReference type="ARBA" id="ARBA00022840"/>
    </source>
</evidence>
<name>A0A7R9M0D5_9ACAR</name>
<feature type="non-terminal residue" evidence="9">
    <location>
        <position position="113"/>
    </location>
</feature>